<dbReference type="AlphaFoldDB" id="A0A0H2R3N8"/>
<feature type="non-terminal residue" evidence="2">
    <location>
        <position position="170"/>
    </location>
</feature>
<organism evidence="2 3">
    <name type="scientific">Schizopora paradoxa</name>
    <dbReference type="NCBI Taxonomy" id="27342"/>
    <lineage>
        <taxon>Eukaryota</taxon>
        <taxon>Fungi</taxon>
        <taxon>Dikarya</taxon>
        <taxon>Basidiomycota</taxon>
        <taxon>Agaricomycotina</taxon>
        <taxon>Agaricomycetes</taxon>
        <taxon>Hymenochaetales</taxon>
        <taxon>Schizoporaceae</taxon>
        <taxon>Schizopora</taxon>
    </lineage>
</organism>
<dbReference type="OrthoDB" id="3004525at2759"/>
<accession>A0A0H2R3N8</accession>
<sequence>CQNIVPASSWMRCLDCLPDGTHGAKCATCLVEEHSAEPFHRVERWNGRFWCKVTLNDLGLIVNLGHGRGESCAVPSNVRELQVIDINGIFITKVRFCGCVQSSDHLTEPFIQLLRARWFPCTIAVPSTAVTFRCLDAICRLNNQGKLTGYDYYQSQVQATDSAELDPPKV</sequence>
<dbReference type="InterPro" id="IPR041457">
    <property type="entry name" value="CxC2_KDZ-assoc"/>
</dbReference>
<evidence type="ECO:0000313" key="3">
    <source>
        <dbReference type="Proteomes" id="UP000053477"/>
    </source>
</evidence>
<feature type="domain" description="CxC2-like cysteine cluster KDZ transposase-associated" evidence="1">
    <location>
        <begin position="55"/>
        <end position="163"/>
    </location>
</feature>
<reference evidence="2 3" key="1">
    <citation type="submission" date="2015-04" db="EMBL/GenBank/DDBJ databases">
        <title>Complete genome sequence of Schizopora paradoxa KUC8140, a cosmopolitan wood degrader in East Asia.</title>
        <authorList>
            <consortium name="DOE Joint Genome Institute"/>
            <person name="Min B."/>
            <person name="Park H."/>
            <person name="Jang Y."/>
            <person name="Kim J.-J."/>
            <person name="Kim K.H."/>
            <person name="Pangilinan J."/>
            <person name="Lipzen A."/>
            <person name="Riley R."/>
            <person name="Grigoriev I.V."/>
            <person name="Spatafora J.W."/>
            <person name="Choi I.-G."/>
        </authorList>
    </citation>
    <scope>NUCLEOTIDE SEQUENCE [LARGE SCALE GENOMIC DNA]</scope>
    <source>
        <strain evidence="2 3">KUC8140</strain>
    </source>
</reference>
<dbReference type="Proteomes" id="UP000053477">
    <property type="component" value="Unassembled WGS sequence"/>
</dbReference>
<dbReference type="EMBL" id="KQ086701">
    <property type="protein sequence ID" value="KLO04113.1"/>
    <property type="molecule type" value="Genomic_DNA"/>
</dbReference>
<proteinExistence type="predicted"/>
<evidence type="ECO:0000259" key="1">
    <source>
        <dbReference type="Pfam" id="PF18803"/>
    </source>
</evidence>
<dbReference type="InParanoid" id="A0A0H2R3N8"/>
<keyword evidence="3" id="KW-1185">Reference proteome</keyword>
<gene>
    <name evidence="2" type="ORF">SCHPADRAFT_796130</name>
</gene>
<evidence type="ECO:0000313" key="2">
    <source>
        <dbReference type="EMBL" id="KLO04113.1"/>
    </source>
</evidence>
<protein>
    <recommendedName>
        <fullName evidence="1">CxC2-like cysteine cluster KDZ transposase-associated domain-containing protein</fullName>
    </recommendedName>
</protein>
<feature type="non-terminal residue" evidence="2">
    <location>
        <position position="1"/>
    </location>
</feature>
<dbReference type="STRING" id="27342.A0A0H2R3N8"/>
<name>A0A0H2R3N8_9AGAM</name>
<dbReference type="Pfam" id="PF18803">
    <property type="entry name" value="CxC2"/>
    <property type="match status" value="1"/>
</dbReference>